<feature type="compositionally biased region" description="Low complexity" evidence="7">
    <location>
        <begin position="565"/>
        <end position="579"/>
    </location>
</feature>
<reference evidence="8 9" key="1">
    <citation type="submission" date="2021-04" db="EMBL/GenBank/DDBJ databases">
        <authorList>
            <person name="Bliznina A."/>
        </authorList>
    </citation>
    <scope>NUCLEOTIDE SEQUENCE [LARGE SCALE GENOMIC DNA]</scope>
</reference>
<evidence type="ECO:0000256" key="7">
    <source>
        <dbReference type="SAM" id="MobiDB-lite"/>
    </source>
</evidence>
<evidence type="ECO:0000313" key="9">
    <source>
        <dbReference type="Proteomes" id="UP001158576"/>
    </source>
</evidence>
<dbReference type="InterPro" id="IPR000996">
    <property type="entry name" value="Clathrin_L-chain"/>
</dbReference>
<comment type="subcellular location">
    <subcellularLocation>
        <location evidence="1">Cytoplasmic vesicle membrane</location>
        <topology evidence="1">Peripheral membrane protein</topology>
        <orientation evidence="1">Cytoplasmic side</orientation>
    </subcellularLocation>
    <subcellularLocation>
        <location evidence="2">Membrane</location>
        <location evidence="2">Coated pit</location>
        <topology evidence="2">Peripheral membrane protein</topology>
        <orientation evidence="2">Cytoplasmic side</orientation>
    </subcellularLocation>
</comment>
<feature type="region of interest" description="Disordered" evidence="7">
    <location>
        <begin position="175"/>
        <end position="203"/>
    </location>
</feature>
<feature type="compositionally biased region" description="Basic and acidic residues" evidence="7">
    <location>
        <begin position="179"/>
        <end position="191"/>
    </location>
</feature>
<accession>A0ABN7S6K3</accession>
<gene>
    <name evidence="8" type="ORF">OKIOD_LOCUS4229</name>
</gene>
<evidence type="ECO:0000256" key="4">
    <source>
        <dbReference type="ARBA" id="ARBA00023136"/>
    </source>
</evidence>
<feature type="region of interest" description="Disordered" evidence="7">
    <location>
        <begin position="1"/>
        <end position="75"/>
    </location>
</feature>
<feature type="compositionally biased region" description="Low complexity" evidence="7">
    <location>
        <begin position="58"/>
        <end position="75"/>
    </location>
</feature>
<evidence type="ECO:0000256" key="3">
    <source>
        <dbReference type="ARBA" id="ARBA00005263"/>
    </source>
</evidence>
<feature type="compositionally biased region" description="Basic and acidic residues" evidence="7">
    <location>
        <begin position="390"/>
        <end position="425"/>
    </location>
</feature>
<evidence type="ECO:0000256" key="6">
    <source>
        <dbReference type="ARBA" id="ARBA00023329"/>
    </source>
</evidence>
<keyword evidence="9" id="KW-1185">Reference proteome</keyword>
<feature type="region of interest" description="Disordered" evidence="7">
    <location>
        <begin position="553"/>
        <end position="587"/>
    </location>
</feature>
<protein>
    <submittedName>
        <fullName evidence="8">Oidioi.mRNA.OKI2018_I69.PAR.g12671.t1.cds</fullName>
    </submittedName>
</protein>
<evidence type="ECO:0000256" key="1">
    <source>
        <dbReference type="ARBA" id="ARBA00004180"/>
    </source>
</evidence>
<keyword evidence="5" id="KW-0168">Coated pit</keyword>
<proteinExistence type="inferred from homology"/>
<dbReference type="EMBL" id="OU015568">
    <property type="protein sequence ID" value="CAG5090635.1"/>
    <property type="molecule type" value="Genomic_DNA"/>
</dbReference>
<sequence>MDFFGDESAAAQPAVQATSDPAADFLSGEQSEIANIEGAVYDEPPAQAEASNDFDPFGAGEAPAGEGAETEPVTAAAETADEEFLFEQATVQAPVEEMSNLEVAAEPEPIALSQPEPVYTMPVMEPESIKLWREQFKTRIEDIETDASAQEQIWKDEAKEQIKKFYKEREQKLAANKARNREDPNALKLEQENFDPTEGMTDQEKWEKVTARIDFNAKDKMKEAKESEEIRFLKRYLAKHGRLRTLKALNKDLERKKKKDERKPIALSFTILKAPKRKIEELAPVKPKKKAKDGEEEKTVTIPKEFKKLAKNFGLPEKQLEFFYENRSSFNWEYKMEEAEESEEIRFVKKYLAKNGRLRALKALNKDLERKKKNDERKPVTLSFAIQKASDGKRENAEGREAKKGSTEAKKVEEKENASISKDADQNSNKKNADNVGRKPVSLSFTILKAPKRKIEELAPVKPKKSMVKKAKDVDEEKRVTIPKEFKILAKNFGLPEEHLEFFYENRSSFNWECKDTTEIHCAEKNCNFKMKASKGCLMRWVFLFLSLSASSESEDNTDPATDASPLPTSSPSNLTSTTYGFGDVLG</sequence>
<evidence type="ECO:0000256" key="2">
    <source>
        <dbReference type="ARBA" id="ARBA00004277"/>
    </source>
</evidence>
<dbReference type="Pfam" id="PF01086">
    <property type="entry name" value="Clathrin_lg_ch"/>
    <property type="match status" value="1"/>
</dbReference>
<organism evidence="8 9">
    <name type="scientific">Oikopleura dioica</name>
    <name type="common">Tunicate</name>
    <dbReference type="NCBI Taxonomy" id="34765"/>
    <lineage>
        <taxon>Eukaryota</taxon>
        <taxon>Metazoa</taxon>
        <taxon>Chordata</taxon>
        <taxon>Tunicata</taxon>
        <taxon>Appendicularia</taxon>
        <taxon>Copelata</taxon>
        <taxon>Oikopleuridae</taxon>
        <taxon>Oikopleura</taxon>
    </lineage>
</organism>
<comment type="similarity">
    <text evidence="3">Belongs to the clathrin light chain family.</text>
</comment>
<dbReference type="Proteomes" id="UP001158576">
    <property type="component" value="Chromosome PAR"/>
</dbReference>
<dbReference type="PANTHER" id="PTHR10639">
    <property type="entry name" value="CLATHRIN LIGHT CHAIN"/>
    <property type="match status" value="1"/>
</dbReference>
<feature type="region of interest" description="Disordered" evidence="7">
    <location>
        <begin position="367"/>
        <end position="437"/>
    </location>
</feature>
<keyword evidence="6" id="KW-0968">Cytoplasmic vesicle</keyword>
<feature type="compositionally biased region" description="Basic and acidic residues" evidence="7">
    <location>
        <begin position="367"/>
        <end position="379"/>
    </location>
</feature>
<dbReference type="PANTHER" id="PTHR10639:SF7">
    <property type="entry name" value="CLATHRIN LIGHT CHAIN"/>
    <property type="match status" value="1"/>
</dbReference>
<evidence type="ECO:0000256" key="5">
    <source>
        <dbReference type="ARBA" id="ARBA00023176"/>
    </source>
</evidence>
<keyword evidence="4" id="KW-0472">Membrane</keyword>
<evidence type="ECO:0000313" key="8">
    <source>
        <dbReference type="EMBL" id="CAG5090635.1"/>
    </source>
</evidence>
<name>A0ABN7S6K3_OIKDI</name>